<proteinExistence type="predicted"/>
<name>A0A413YMN4_9FIRM</name>
<dbReference type="AlphaFoldDB" id="A0A413YMN4"/>
<protein>
    <submittedName>
        <fullName evidence="1">Uncharacterized protein</fullName>
    </submittedName>
</protein>
<accession>A0A413YMN4</accession>
<evidence type="ECO:0000313" key="2">
    <source>
        <dbReference type="Proteomes" id="UP000284742"/>
    </source>
</evidence>
<dbReference type="EMBL" id="QSHK01000002">
    <property type="protein sequence ID" value="RHC09697.1"/>
    <property type="molecule type" value="Genomic_DNA"/>
</dbReference>
<dbReference type="Proteomes" id="UP000284742">
    <property type="component" value="Unassembled WGS sequence"/>
</dbReference>
<organism evidence="1 2">
    <name type="scientific">Dorea formicigenerans</name>
    <dbReference type="NCBI Taxonomy" id="39486"/>
    <lineage>
        <taxon>Bacteria</taxon>
        <taxon>Bacillati</taxon>
        <taxon>Bacillota</taxon>
        <taxon>Clostridia</taxon>
        <taxon>Lachnospirales</taxon>
        <taxon>Lachnospiraceae</taxon>
        <taxon>Dorea</taxon>
    </lineage>
</organism>
<reference evidence="1 2" key="1">
    <citation type="submission" date="2018-08" db="EMBL/GenBank/DDBJ databases">
        <title>A genome reference for cultivated species of the human gut microbiota.</title>
        <authorList>
            <person name="Zou Y."/>
            <person name="Xue W."/>
            <person name="Luo G."/>
        </authorList>
    </citation>
    <scope>NUCLEOTIDE SEQUENCE [LARGE SCALE GENOMIC DNA]</scope>
    <source>
        <strain evidence="1 2">AM37-5</strain>
    </source>
</reference>
<sequence length="70" mass="8005">MPEHRACGDCGVATKEKYVEILEFTHFVEFFSFRKIGENHKEKSLVKKVTVVVALDLGTGNTKNLEYENE</sequence>
<evidence type="ECO:0000313" key="1">
    <source>
        <dbReference type="EMBL" id="RHC09697.1"/>
    </source>
</evidence>
<gene>
    <name evidence="1" type="ORF">DW860_05020</name>
</gene>
<comment type="caution">
    <text evidence="1">The sequence shown here is derived from an EMBL/GenBank/DDBJ whole genome shotgun (WGS) entry which is preliminary data.</text>
</comment>